<protein>
    <submittedName>
        <fullName evidence="1">Transcriptional regulator</fullName>
    </submittedName>
</protein>
<reference evidence="1 2" key="1">
    <citation type="submission" date="2019-10" db="EMBL/GenBank/DDBJ databases">
        <title>Genome Sequences from Six Type Strain Members of the Archaeal Family Sulfolobaceae: Acidianus ambivalens, Acidianus infernus, Metallosphaera prunae, Stygiolobus azoricus, Sulfolobus metallicus, and Sulfurisphaera ohwakuensis.</title>
        <authorList>
            <person name="Counts J.A."/>
            <person name="Kelly R.M."/>
        </authorList>
    </citation>
    <scope>NUCLEOTIDE SEQUENCE [LARGE SCALE GENOMIC DNA]</scope>
    <source>
        <strain evidence="1 2">FC6</strain>
    </source>
</reference>
<name>A0A650CN87_9CREN</name>
<dbReference type="RefSeq" id="WP_156005937.1">
    <property type="nucleotide sequence ID" value="NZ_CP045483.1"/>
</dbReference>
<evidence type="ECO:0000313" key="2">
    <source>
        <dbReference type="Proteomes" id="UP000423396"/>
    </source>
</evidence>
<proteinExistence type="predicted"/>
<organism evidence="1 2">
    <name type="scientific">Stygiolobus azoricus</name>
    <dbReference type="NCBI Taxonomy" id="41675"/>
    <lineage>
        <taxon>Archaea</taxon>
        <taxon>Thermoproteota</taxon>
        <taxon>Thermoprotei</taxon>
        <taxon>Sulfolobales</taxon>
        <taxon>Sulfolobaceae</taxon>
        <taxon>Stygiolobus</taxon>
    </lineage>
</organism>
<dbReference type="KEGG" id="sazo:D1868_04410"/>
<dbReference type="GeneID" id="42798289"/>
<sequence length="135" mass="15313">MELTLPCEYSVKEILPAVRALMAEKLVVENNVSIYKTAELMGLTPAAVENYIKKRRGNAIKDVLKKDKKFMEMIEGFIRIILSKNGKDIASISSYYCVLCAEGKRVLSKQGYQMSHCIIETLSSTYDFSLEKTFK</sequence>
<keyword evidence="2" id="KW-1185">Reference proteome</keyword>
<accession>A0A650CN87</accession>
<dbReference type="Proteomes" id="UP000423396">
    <property type="component" value="Chromosome"/>
</dbReference>
<dbReference type="PANTHER" id="PTHR40730">
    <property type="entry name" value="TRANSCRIPTIONAL REGULATOR PROTEIN-LIKE PROTEIN"/>
    <property type="match status" value="1"/>
</dbReference>
<dbReference type="OrthoDB" id="42697at2157"/>
<gene>
    <name evidence="1" type="ORF">D1868_04410</name>
</gene>
<dbReference type="AlphaFoldDB" id="A0A650CN87"/>
<dbReference type="PANTHER" id="PTHR40730:SF3">
    <property type="entry name" value="HTH CRO_C1-TYPE DOMAIN-CONTAINING PROTEIN"/>
    <property type="match status" value="1"/>
</dbReference>
<evidence type="ECO:0000313" key="1">
    <source>
        <dbReference type="EMBL" id="QGR19299.1"/>
    </source>
</evidence>
<dbReference type="EMBL" id="CP045483">
    <property type="protein sequence ID" value="QGR19299.1"/>
    <property type="molecule type" value="Genomic_DNA"/>
</dbReference>